<keyword evidence="5" id="KW-1185">Reference proteome</keyword>
<dbReference type="GO" id="GO:0016491">
    <property type="term" value="F:oxidoreductase activity"/>
    <property type="evidence" value="ECO:0007669"/>
    <property type="project" value="InterPro"/>
</dbReference>
<sequence length="202" mass="23298">MQPTVTLWSDYVSPYAFVAKAWAYDLEADYDLRLDWRPYTLDIPSFQGSVAERDPHHWRRVRYAYMDARRFANKQGLTLRGPKKIYFDRPLQTGMLYAQKHGVFRTYNDLAFDRFWRREVDPEDVEAVEALLREVGAPAGFADFLAGDGGARHDALRTEAEATGIFGVPSFVFEGELFWGGDRIGLLRERLDEKGIARRGPR</sequence>
<proteinExistence type="inferred from homology"/>
<evidence type="ECO:0000313" key="4">
    <source>
        <dbReference type="EMBL" id="SJZ75582.1"/>
    </source>
</evidence>
<dbReference type="InterPro" id="IPR036249">
    <property type="entry name" value="Thioredoxin-like_sf"/>
</dbReference>
<evidence type="ECO:0000256" key="1">
    <source>
        <dbReference type="PIRNR" id="PIRNR006386"/>
    </source>
</evidence>
<evidence type="ECO:0000313" key="5">
    <source>
        <dbReference type="Proteomes" id="UP000190092"/>
    </source>
</evidence>
<dbReference type="PIRSF" id="PIRSF006386">
    <property type="entry name" value="HCCAis_GSTk"/>
    <property type="match status" value="1"/>
</dbReference>
<dbReference type="InterPro" id="IPR014440">
    <property type="entry name" value="HCCAis_GSTk"/>
</dbReference>
<feature type="domain" description="DSBA-like thioredoxin" evidence="3">
    <location>
        <begin position="4"/>
        <end position="191"/>
    </location>
</feature>
<dbReference type="STRING" id="225324.SAMN02745126_02167"/>
<organism evidence="4 5">
    <name type="scientific">Enhydrobacter aerosaccus</name>
    <dbReference type="NCBI Taxonomy" id="225324"/>
    <lineage>
        <taxon>Bacteria</taxon>
        <taxon>Pseudomonadati</taxon>
        <taxon>Pseudomonadota</taxon>
        <taxon>Alphaproteobacteria</taxon>
        <taxon>Hyphomicrobiales</taxon>
        <taxon>Enhydrobacter</taxon>
    </lineage>
</organism>
<protein>
    <recommendedName>
        <fullName evidence="1">2-hydroxychromene-2-carboxylate isomerase</fullName>
        <ecNumber evidence="1">5.99.1.4</ecNumber>
    </recommendedName>
</protein>
<dbReference type="InterPro" id="IPR051924">
    <property type="entry name" value="GST_Kappa/NadH"/>
</dbReference>
<dbReference type="GO" id="GO:0018845">
    <property type="term" value="F:2-hydroxychromene-2-carboxylate isomerase activity"/>
    <property type="evidence" value="ECO:0007669"/>
    <property type="project" value="UniProtKB-UniRule"/>
</dbReference>
<evidence type="ECO:0000259" key="3">
    <source>
        <dbReference type="Pfam" id="PF01323"/>
    </source>
</evidence>
<comment type="catalytic activity">
    <reaction evidence="1">
        <text>2-hydroxychromene-2-carboxylate = (3E)-4-(2-hydroxyphenyl)-2-oxobut-3-enoate</text>
        <dbReference type="Rhea" id="RHEA:27401"/>
        <dbReference type="ChEBI" id="CHEBI:59350"/>
        <dbReference type="ChEBI" id="CHEBI:59353"/>
        <dbReference type="EC" id="5.99.1.4"/>
    </reaction>
</comment>
<comment type="similarity">
    <text evidence="1">Belongs to the GST superfamily. NadH family.</text>
</comment>
<name>A0A1T4N8N5_9HYPH</name>
<evidence type="ECO:0000256" key="2">
    <source>
        <dbReference type="PIRSR" id="PIRSR006386-1"/>
    </source>
</evidence>
<dbReference type="PANTHER" id="PTHR42943">
    <property type="entry name" value="GLUTATHIONE S-TRANSFERASE KAPPA"/>
    <property type="match status" value="1"/>
</dbReference>
<gene>
    <name evidence="4" type="ORF">SAMN02745126_02167</name>
</gene>
<feature type="active site" description="Nucleophile" evidence="2">
    <location>
        <position position="13"/>
    </location>
</feature>
<dbReference type="Proteomes" id="UP000190092">
    <property type="component" value="Unassembled WGS sequence"/>
</dbReference>
<dbReference type="InterPro" id="IPR001853">
    <property type="entry name" value="DSBA-like_thioredoxin_dom"/>
</dbReference>
<accession>A0A1T4N8N5</accession>
<dbReference type="Gene3D" id="3.40.30.10">
    <property type="entry name" value="Glutaredoxin"/>
    <property type="match status" value="1"/>
</dbReference>
<dbReference type="EC" id="5.99.1.4" evidence="1"/>
<reference evidence="5" key="1">
    <citation type="submission" date="2017-02" db="EMBL/GenBank/DDBJ databases">
        <authorList>
            <person name="Varghese N."/>
            <person name="Submissions S."/>
        </authorList>
    </citation>
    <scope>NUCLEOTIDE SEQUENCE [LARGE SCALE GENOMIC DNA]</scope>
    <source>
        <strain evidence="5">ATCC 27094</strain>
    </source>
</reference>
<keyword evidence="1 4" id="KW-0413">Isomerase</keyword>
<dbReference type="AlphaFoldDB" id="A0A1T4N8N5"/>
<dbReference type="SUPFAM" id="SSF52833">
    <property type="entry name" value="Thioredoxin-like"/>
    <property type="match status" value="1"/>
</dbReference>
<dbReference type="EMBL" id="FUWJ01000002">
    <property type="protein sequence ID" value="SJZ75582.1"/>
    <property type="molecule type" value="Genomic_DNA"/>
</dbReference>
<dbReference type="PANTHER" id="PTHR42943:SF2">
    <property type="entry name" value="GLUTATHIONE S-TRANSFERASE KAPPA 1"/>
    <property type="match status" value="1"/>
</dbReference>
<dbReference type="Pfam" id="PF01323">
    <property type="entry name" value="DSBA"/>
    <property type="match status" value="1"/>
</dbReference>